<sequence length="220" mass="25264">MVDAGIHWTLPKEYFIKINVHSFYLDDPLLNGNRSGIGIVFRNDRGTLVRMIAGSLRIQGRRLNELYAMQYALRRAFFENYNLLELETDHGEAYWEWMRSNEEGVRPEHQSVVRQLNARQDDKNLALDVTVINEESNLLAAYLAEYGAHHWTSMIIIKGIFGRVQELWFNDMGLGPVDPQFQAIHEEDLVETDNDGDIVNAGFEANIAVVLEPVVDQEMV</sequence>
<keyword evidence="3" id="KW-1185">Reference proteome</keyword>
<reference evidence="2" key="2">
    <citation type="submission" date="2023-05" db="EMBL/GenBank/DDBJ databases">
        <authorList>
            <person name="Schelkunov M.I."/>
        </authorList>
    </citation>
    <scope>NUCLEOTIDE SEQUENCE</scope>
    <source>
        <strain evidence="2">Hsosn_3</strain>
        <tissue evidence="2">Leaf</tissue>
    </source>
</reference>
<dbReference type="GO" id="GO:0003676">
    <property type="term" value="F:nucleic acid binding"/>
    <property type="evidence" value="ECO:0007669"/>
    <property type="project" value="InterPro"/>
</dbReference>
<dbReference type="Proteomes" id="UP001237642">
    <property type="component" value="Unassembled WGS sequence"/>
</dbReference>
<dbReference type="Pfam" id="PF13456">
    <property type="entry name" value="RVT_3"/>
    <property type="match status" value="1"/>
</dbReference>
<dbReference type="SUPFAM" id="SSF53098">
    <property type="entry name" value="Ribonuclease H-like"/>
    <property type="match status" value="1"/>
</dbReference>
<dbReference type="InterPro" id="IPR002156">
    <property type="entry name" value="RNaseH_domain"/>
</dbReference>
<gene>
    <name evidence="2" type="ORF">POM88_016266</name>
</gene>
<name>A0AAD8IMZ5_9APIA</name>
<dbReference type="AlphaFoldDB" id="A0AAD8IMZ5"/>
<comment type="caution">
    <text evidence="2">The sequence shown here is derived from an EMBL/GenBank/DDBJ whole genome shotgun (WGS) entry which is preliminary data.</text>
</comment>
<evidence type="ECO:0000313" key="2">
    <source>
        <dbReference type="EMBL" id="KAK1388088.1"/>
    </source>
</evidence>
<evidence type="ECO:0000313" key="3">
    <source>
        <dbReference type="Proteomes" id="UP001237642"/>
    </source>
</evidence>
<dbReference type="EMBL" id="JAUIZM010000004">
    <property type="protein sequence ID" value="KAK1388088.1"/>
    <property type="molecule type" value="Genomic_DNA"/>
</dbReference>
<protein>
    <recommendedName>
        <fullName evidence="1">RNase H type-1 domain-containing protein</fullName>
    </recommendedName>
</protein>
<organism evidence="2 3">
    <name type="scientific">Heracleum sosnowskyi</name>
    <dbReference type="NCBI Taxonomy" id="360622"/>
    <lineage>
        <taxon>Eukaryota</taxon>
        <taxon>Viridiplantae</taxon>
        <taxon>Streptophyta</taxon>
        <taxon>Embryophyta</taxon>
        <taxon>Tracheophyta</taxon>
        <taxon>Spermatophyta</taxon>
        <taxon>Magnoliopsida</taxon>
        <taxon>eudicotyledons</taxon>
        <taxon>Gunneridae</taxon>
        <taxon>Pentapetalae</taxon>
        <taxon>asterids</taxon>
        <taxon>campanulids</taxon>
        <taxon>Apiales</taxon>
        <taxon>Apiaceae</taxon>
        <taxon>Apioideae</taxon>
        <taxon>apioid superclade</taxon>
        <taxon>Tordylieae</taxon>
        <taxon>Tordyliinae</taxon>
        <taxon>Heracleum</taxon>
    </lineage>
</organism>
<dbReference type="GO" id="GO:0004523">
    <property type="term" value="F:RNA-DNA hybrid ribonuclease activity"/>
    <property type="evidence" value="ECO:0007669"/>
    <property type="project" value="InterPro"/>
</dbReference>
<feature type="domain" description="RNase H type-1" evidence="1">
    <location>
        <begin position="33"/>
        <end position="145"/>
    </location>
</feature>
<evidence type="ECO:0000259" key="1">
    <source>
        <dbReference type="Pfam" id="PF13456"/>
    </source>
</evidence>
<reference evidence="2" key="1">
    <citation type="submission" date="2023-02" db="EMBL/GenBank/DDBJ databases">
        <title>Genome of toxic invasive species Heracleum sosnowskyi carries increased number of genes despite the absence of recent whole-genome duplications.</title>
        <authorList>
            <person name="Schelkunov M."/>
            <person name="Shtratnikova V."/>
            <person name="Makarenko M."/>
            <person name="Klepikova A."/>
            <person name="Omelchenko D."/>
            <person name="Novikova G."/>
            <person name="Obukhova E."/>
            <person name="Bogdanov V."/>
            <person name="Penin A."/>
            <person name="Logacheva M."/>
        </authorList>
    </citation>
    <scope>NUCLEOTIDE SEQUENCE</scope>
    <source>
        <strain evidence="2">Hsosn_3</strain>
        <tissue evidence="2">Leaf</tissue>
    </source>
</reference>
<accession>A0AAD8IMZ5</accession>
<proteinExistence type="predicted"/>
<dbReference type="InterPro" id="IPR012337">
    <property type="entry name" value="RNaseH-like_sf"/>
</dbReference>